<feature type="non-terminal residue" evidence="2">
    <location>
        <position position="47"/>
    </location>
</feature>
<dbReference type="Proteomes" id="UP000593561">
    <property type="component" value="Unassembled WGS sequence"/>
</dbReference>
<evidence type="ECO:0000313" key="2">
    <source>
        <dbReference type="EMBL" id="MBA0620867.1"/>
    </source>
</evidence>
<proteinExistence type="predicted"/>
<name>A0A7J8S432_GOSDV</name>
<evidence type="ECO:0000256" key="1">
    <source>
        <dbReference type="SAM" id="Phobius"/>
    </source>
</evidence>
<keyword evidence="1" id="KW-1133">Transmembrane helix</keyword>
<sequence length="47" mass="5540">MRATMLMKRKHGNTKFTSMFILMLLMAMLMVFILCLSILIQLNFLET</sequence>
<protein>
    <submittedName>
        <fullName evidence="2">Uncharacterized protein</fullName>
    </submittedName>
</protein>
<organism evidence="2 3">
    <name type="scientific">Gossypium davidsonii</name>
    <name type="common">Davidson's cotton</name>
    <name type="synonym">Gossypium klotzschianum subsp. davidsonii</name>
    <dbReference type="NCBI Taxonomy" id="34287"/>
    <lineage>
        <taxon>Eukaryota</taxon>
        <taxon>Viridiplantae</taxon>
        <taxon>Streptophyta</taxon>
        <taxon>Embryophyta</taxon>
        <taxon>Tracheophyta</taxon>
        <taxon>Spermatophyta</taxon>
        <taxon>Magnoliopsida</taxon>
        <taxon>eudicotyledons</taxon>
        <taxon>Gunneridae</taxon>
        <taxon>Pentapetalae</taxon>
        <taxon>rosids</taxon>
        <taxon>malvids</taxon>
        <taxon>Malvales</taxon>
        <taxon>Malvaceae</taxon>
        <taxon>Malvoideae</taxon>
        <taxon>Gossypium</taxon>
    </lineage>
</organism>
<keyword evidence="1" id="KW-0472">Membrane</keyword>
<dbReference type="EMBL" id="JABFAC010000008">
    <property type="protein sequence ID" value="MBA0620867.1"/>
    <property type="molecule type" value="Genomic_DNA"/>
</dbReference>
<evidence type="ECO:0000313" key="3">
    <source>
        <dbReference type="Proteomes" id="UP000593561"/>
    </source>
</evidence>
<reference evidence="2 3" key="1">
    <citation type="journal article" date="2019" name="Genome Biol. Evol.">
        <title>Insights into the evolution of the New World diploid cottons (Gossypium, subgenus Houzingenia) based on genome sequencing.</title>
        <authorList>
            <person name="Grover C.E."/>
            <person name="Arick M.A. 2nd"/>
            <person name="Thrash A."/>
            <person name="Conover J.L."/>
            <person name="Sanders W.S."/>
            <person name="Peterson D.G."/>
            <person name="Frelichowski J.E."/>
            <person name="Scheffler J.A."/>
            <person name="Scheffler B.E."/>
            <person name="Wendel J.F."/>
        </authorList>
    </citation>
    <scope>NUCLEOTIDE SEQUENCE [LARGE SCALE GENOMIC DNA]</scope>
    <source>
        <strain evidence="2">27</strain>
        <tissue evidence="2">Leaf</tissue>
    </source>
</reference>
<keyword evidence="3" id="KW-1185">Reference proteome</keyword>
<comment type="caution">
    <text evidence="2">The sequence shown here is derived from an EMBL/GenBank/DDBJ whole genome shotgun (WGS) entry which is preliminary data.</text>
</comment>
<feature type="transmembrane region" description="Helical" evidence="1">
    <location>
        <begin position="20"/>
        <end position="42"/>
    </location>
</feature>
<dbReference type="AlphaFoldDB" id="A0A7J8S432"/>
<gene>
    <name evidence="2" type="ORF">Godav_006534</name>
</gene>
<accession>A0A7J8S432</accession>
<keyword evidence="1" id="KW-0812">Transmembrane</keyword>